<comment type="caution">
    <text evidence="2">The sequence shown here is derived from an EMBL/GenBank/DDBJ whole genome shotgun (WGS) entry which is preliminary data.</text>
</comment>
<protein>
    <submittedName>
        <fullName evidence="2">Uncharacterized protein</fullName>
    </submittedName>
</protein>
<dbReference type="AlphaFoldDB" id="A0A0R1SAG2"/>
<feature type="transmembrane region" description="Helical" evidence="1">
    <location>
        <begin position="25"/>
        <end position="42"/>
    </location>
</feature>
<dbReference type="STRING" id="1423739.FC85_GL000278"/>
<dbReference type="EMBL" id="AZEY01000068">
    <property type="protein sequence ID" value="KRL65449.1"/>
    <property type="molecule type" value="Genomic_DNA"/>
</dbReference>
<dbReference type="RefSeq" id="WP_057864861.1">
    <property type="nucleotide sequence ID" value="NZ_AZEY01000068.1"/>
</dbReference>
<dbReference type="Proteomes" id="UP000052013">
    <property type="component" value="Unassembled WGS sequence"/>
</dbReference>
<evidence type="ECO:0000313" key="2">
    <source>
        <dbReference type="EMBL" id="KRL65449.1"/>
    </source>
</evidence>
<gene>
    <name evidence="2" type="ORF">FC85_GL000278</name>
</gene>
<proteinExistence type="predicted"/>
<dbReference type="Pfam" id="PF20386">
    <property type="entry name" value="DUF6681"/>
    <property type="match status" value="1"/>
</dbReference>
<evidence type="ECO:0000313" key="3">
    <source>
        <dbReference type="Proteomes" id="UP000052013"/>
    </source>
</evidence>
<sequence>MFSFLDMINHYLGYFNIGVTVKSRIYTVLGALGDMYLFYISLRFLKNGIYKQGILILAVAIILLYFTICNIFYYFTKRQPWFDISPQLAKWLHLGHHPQETQVNSKMGTTVIPEGRQTNIPANGVFDNSHVLPAKVSTTEAEQANVDRLVALMKQAQLFRTDYNGMGDRKIYELLKVDGKPVYAIGKGVMLPYFDMRKQGNALIIYGGLNQAEIYPIGEIKRVGLQAVRSIDLSDLKLYLASVTIVGGPYKEIGRAGVIEHPQEYKLRASVAYKKTDALR</sequence>
<dbReference type="InterPro" id="IPR046503">
    <property type="entry name" value="DUF6681"/>
</dbReference>
<evidence type="ECO:0000256" key="1">
    <source>
        <dbReference type="SAM" id="Phobius"/>
    </source>
</evidence>
<keyword evidence="1" id="KW-0472">Membrane</keyword>
<organism evidence="2 3">
    <name type="scientific">Lentilactobacillus diolivorans DSM 14421</name>
    <dbReference type="NCBI Taxonomy" id="1423739"/>
    <lineage>
        <taxon>Bacteria</taxon>
        <taxon>Bacillati</taxon>
        <taxon>Bacillota</taxon>
        <taxon>Bacilli</taxon>
        <taxon>Lactobacillales</taxon>
        <taxon>Lactobacillaceae</taxon>
        <taxon>Lentilactobacillus</taxon>
    </lineage>
</organism>
<keyword evidence="1" id="KW-1133">Transmembrane helix</keyword>
<reference evidence="2 3" key="1">
    <citation type="journal article" date="2015" name="Genome Announc.">
        <title>Expanding the biotechnology potential of lactobacilli through comparative genomics of 213 strains and associated genera.</title>
        <authorList>
            <person name="Sun Z."/>
            <person name="Harris H.M."/>
            <person name="McCann A."/>
            <person name="Guo C."/>
            <person name="Argimon S."/>
            <person name="Zhang W."/>
            <person name="Yang X."/>
            <person name="Jeffery I.B."/>
            <person name="Cooney J.C."/>
            <person name="Kagawa T.F."/>
            <person name="Liu W."/>
            <person name="Song Y."/>
            <person name="Salvetti E."/>
            <person name="Wrobel A."/>
            <person name="Rasinkangas P."/>
            <person name="Parkhill J."/>
            <person name="Rea M.C."/>
            <person name="O'Sullivan O."/>
            <person name="Ritari J."/>
            <person name="Douillard F.P."/>
            <person name="Paul Ross R."/>
            <person name="Yang R."/>
            <person name="Briner A.E."/>
            <person name="Felis G.E."/>
            <person name="de Vos W.M."/>
            <person name="Barrangou R."/>
            <person name="Klaenhammer T.R."/>
            <person name="Caufield P.W."/>
            <person name="Cui Y."/>
            <person name="Zhang H."/>
            <person name="O'Toole P.W."/>
        </authorList>
    </citation>
    <scope>NUCLEOTIDE SEQUENCE [LARGE SCALE GENOMIC DNA]</scope>
    <source>
        <strain evidence="2 3">DSM 14421</strain>
    </source>
</reference>
<dbReference type="PATRIC" id="fig|1423739.3.peg.291"/>
<feature type="transmembrane region" description="Helical" evidence="1">
    <location>
        <begin position="54"/>
        <end position="75"/>
    </location>
</feature>
<name>A0A0R1SAG2_9LACO</name>
<accession>A0A0R1SAG2</accession>
<keyword evidence="1" id="KW-0812">Transmembrane</keyword>